<comment type="caution">
    <text evidence="2">The sequence shown here is derived from an EMBL/GenBank/DDBJ whole genome shotgun (WGS) entry which is preliminary data.</text>
</comment>
<evidence type="ECO:0000256" key="1">
    <source>
        <dbReference type="SAM" id="MobiDB-lite"/>
    </source>
</evidence>
<feature type="region of interest" description="Disordered" evidence="1">
    <location>
        <begin position="179"/>
        <end position="213"/>
    </location>
</feature>
<accession>A0A7W7RUT3</accession>
<dbReference type="EMBL" id="JACHJU010000001">
    <property type="protein sequence ID" value="MBB4938649.1"/>
    <property type="molecule type" value="Genomic_DNA"/>
</dbReference>
<feature type="compositionally biased region" description="Basic and acidic residues" evidence="1">
    <location>
        <begin position="335"/>
        <end position="347"/>
    </location>
</feature>
<organism evidence="2 3">
    <name type="scientific">Streptosporangium album</name>
    <dbReference type="NCBI Taxonomy" id="47479"/>
    <lineage>
        <taxon>Bacteria</taxon>
        <taxon>Bacillati</taxon>
        <taxon>Actinomycetota</taxon>
        <taxon>Actinomycetes</taxon>
        <taxon>Streptosporangiales</taxon>
        <taxon>Streptosporangiaceae</taxon>
        <taxon>Streptosporangium</taxon>
    </lineage>
</organism>
<dbReference type="RefSeq" id="WP_184754796.1">
    <property type="nucleotide sequence ID" value="NZ_BAABEK010000049.1"/>
</dbReference>
<keyword evidence="3" id="KW-1185">Reference proteome</keyword>
<dbReference type="Proteomes" id="UP000534286">
    <property type="component" value="Unassembled WGS sequence"/>
</dbReference>
<evidence type="ECO:0000313" key="3">
    <source>
        <dbReference type="Proteomes" id="UP000534286"/>
    </source>
</evidence>
<protein>
    <submittedName>
        <fullName evidence="2">Uncharacterized protein</fullName>
    </submittedName>
</protein>
<gene>
    <name evidence="2" type="ORF">FHR32_002954</name>
</gene>
<feature type="region of interest" description="Disordered" evidence="1">
    <location>
        <begin position="267"/>
        <end position="400"/>
    </location>
</feature>
<feature type="compositionally biased region" description="Acidic residues" evidence="1">
    <location>
        <begin position="190"/>
        <end position="207"/>
    </location>
</feature>
<name>A0A7W7RUT3_9ACTN</name>
<sequence length="629" mass="66897">MSTSPGAGRAVPGPGQGAAAWVGEHGAHLMDYAVYHLAPDRAPAAVASVLAACQAQPAPRGITARGRLLAALRQDCRAAPGYREQYVPESGPGMPDVRLITRVWTIVDPLGTETLRLMYRHELTAVDLSHVLAMPAEEVARLATRTQDLIETLVSGLDAIVHDRHTCPELSPLADVLFPGGLGEPAEPGEFGEPEEPEEPERSEEAEELRTLSPAEFESARTDLLSHMITCSACIRPINIRYTVPQMISNPRISPLTAKMRKRLLGSLPPPVKLPLPRVGTTPAPKPDPGAPERPQEETQPGRAVRPARSDRSTLPYLPVQPDRSTPHHPARPAPSDRPRRADRSDRSTLPYRPVLPDRSTLPSLPARRTRPPSAPPTSPISPAPSEPSAPSAPGHDTPLYDALLSQARAREVLSRTDDVTATNPAIPAVPGRSGDARVPAVKAYAGSIGEPEGVRFGPGVRFAEALAWAGERVRSTTIKITIIVVAGATGTVTGMNLLGPVIGGQGSPSAMQSSTTQTVTTGDAVPAPAVQNGLAERVQIPPVVTLDEFGQGSLLLTVSEKTLEWRITAPGLSVTPSSGTLKQGRTDVINLRALRIRRWCGVPATVTAPLTFHGPTDSITTTVRWLTC</sequence>
<reference evidence="2 3" key="1">
    <citation type="submission" date="2020-08" db="EMBL/GenBank/DDBJ databases">
        <title>Sequencing the genomes of 1000 actinobacteria strains.</title>
        <authorList>
            <person name="Klenk H.-P."/>
        </authorList>
    </citation>
    <scope>NUCLEOTIDE SEQUENCE [LARGE SCALE GENOMIC DNA]</scope>
    <source>
        <strain evidence="2 3">DSM 43023</strain>
    </source>
</reference>
<feature type="compositionally biased region" description="Pro residues" evidence="1">
    <location>
        <begin position="373"/>
        <end position="388"/>
    </location>
</feature>
<proteinExistence type="predicted"/>
<evidence type="ECO:0000313" key="2">
    <source>
        <dbReference type="EMBL" id="MBB4938649.1"/>
    </source>
</evidence>
<dbReference type="AlphaFoldDB" id="A0A7W7RUT3"/>